<evidence type="ECO:0000313" key="3">
    <source>
        <dbReference type="Proteomes" id="UP001059209"/>
    </source>
</evidence>
<accession>A0ABY5Y8W5</accession>
<proteinExistence type="predicted"/>
<feature type="chain" id="PRO_5046054349" evidence="1">
    <location>
        <begin position="24"/>
        <end position="174"/>
    </location>
</feature>
<dbReference type="Proteomes" id="UP001059209">
    <property type="component" value="Chromosome"/>
</dbReference>
<reference evidence="2" key="1">
    <citation type="submission" date="2022-09" db="EMBL/GenBank/DDBJ databases">
        <title>Maribacter litopenaei sp. nov., isolated from the intestinal tract of the Pacific White Shrimp, Litopenaeus vannamei.</title>
        <authorList>
            <person name="Kim S.Y."/>
            <person name="Hwang C.Y."/>
        </authorList>
    </citation>
    <scope>NUCLEOTIDE SEQUENCE</scope>
    <source>
        <strain evidence="2">HL-LV01</strain>
    </source>
</reference>
<evidence type="ECO:0000313" key="2">
    <source>
        <dbReference type="EMBL" id="UWX54797.1"/>
    </source>
</evidence>
<sequence>MKTTKSIFRFVLVFALFSLNGFGQQKEIISDTDKFDYLIGMEYSDVSELNGLVYKSRAEVNKDGIETSSTNFTEGDYQIITSESVRIDPDSNQRVYKIQDIIVLDGYYYICSGCYISSKKDYSIKSFHPFGNVGKETALAAFEINKSTGKSMKVNPTGFAWNSKVDKIRKKIVH</sequence>
<keyword evidence="1" id="KW-0732">Signal</keyword>
<protein>
    <submittedName>
        <fullName evidence="2">Uncharacterized protein</fullName>
    </submittedName>
</protein>
<organism evidence="2 3">
    <name type="scientific">Maribacter litopenaei</name>
    <dbReference type="NCBI Taxonomy" id="2976127"/>
    <lineage>
        <taxon>Bacteria</taxon>
        <taxon>Pseudomonadati</taxon>
        <taxon>Bacteroidota</taxon>
        <taxon>Flavobacteriia</taxon>
        <taxon>Flavobacteriales</taxon>
        <taxon>Flavobacteriaceae</taxon>
        <taxon>Maribacter</taxon>
    </lineage>
</organism>
<dbReference type="RefSeq" id="WP_260572652.1">
    <property type="nucleotide sequence ID" value="NZ_CP104205.1"/>
</dbReference>
<dbReference type="EMBL" id="CP104205">
    <property type="protein sequence ID" value="UWX54797.1"/>
    <property type="molecule type" value="Genomic_DNA"/>
</dbReference>
<evidence type="ECO:0000256" key="1">
    <source>
        <dbReference type="SAM" id="SignalP"/>
    </source>
</evidence>
<gene>
    <name evidence="2" type="ORF">NYZ99_18735</name>
</gene>
<keyword evidence="3" id="KW-1185">Reference proteome</keyword>
<feature type="signal peptide" evidence="1">
    <location>
        <begin position="1"/>
        <end position="23"/>
    </location>
</feature>
<name>A0ABY5Y8W5_9FLAO</name>